<evidence type="ECO:0000256" key="13">
    <source>
        <dbReference type="ARBA" id="ARBA00023160"/>
    </source>
</evidence>
<dbReference type="Gene3D" id="1.10.1200.10">
    <property type="entry name" value="ACP-like"/>
    <property type="match status" value="1"/>
</dbReference>
<dbReference type="GO" id="GO:0000036">
    <property type="term" value="F:acyl carrier activity"/>
    <property type="evidence" value="ECO:0007669"/>
    <property type="project" value="TreeGrafter"/>
</dbReference>
<dbReference type="PROSITE" id="PS50075">
    <property type="entry name" value="CARRIER"/>
    <property type="match status" value="1"/>
</dbReference>
<accession>A0A1E4TW03</accession>
<evidence type="ECO:0000256" key="3">
    <source>
        <dbReference type="ARBA" id="ARBA00010930"/>
    </source>
</evidence>
<protein>
    <recommendedName>
        <fullName evidence="14">Acyl carrier protein</fullName>
    </recommendedName>
</protein>
<comment type="function">
    <text evidence="14">Carrier of the growing fatty acid chain in fatty acid biosynthesis.</text>
</comment>
<keyword evidence="13 14" id="KW-0275">Fatty acid biosynthesis</keyword>
<organism evidence="16 17">
    <name type="scientific">Pachysolen tannophilus NRRL Y-2460</name>
    <dbReference type="NCBI Taxonomy" id="669874"/>
    <lineage>
        <taxon>Eukaryota</taxon>
        <taxon>Fungi</taxon>
        <taxon>Dikarya</taxon>
        <taxon>Ascomycota</taxon>
        <taxon>Saccharomycotina</taxon>
        <taxon>Pichiomycetes</taxon>
        <taxon>Pachysolenaceae</taxon>
        <taxon>Pachysolen</taxon>
    </lineage>
</organism>
<feature type="domain" description="Carrier" evidence="15">
    <location>
        <begin position="56"/>
        <end position="132"/>
    </location>
</feature>
<dbReference type="GO" id="GO:0099128">
    <property type="term" value="C:mitochondrial [2Fe-2S] assembly complex"/>
    <property type="evidence" value="ECO:0007669"/>
    <property type="project" value="UniProtKB-ARBA"/>
</dbReference>
<keyword evidence="8" id="KW-0276">Fatty acid metabolism</keyword>
<reference evidence="17" key="1">
    <citation type="submission" date="2016-05" db="EMBL/GenBank/DDBJ databases">
        <title>Comparative genomics of biotechnologically important yeasts.</title>
        <authorList>
            <consortium name="DOE Joint Genome Institute"/>
            <person name="Riley R."/>
            <person name="Haridas S."/>
            <person name="Wolfe K.H."/>
            <person name="Lopes M.R."/>
            <person name="Hittinger C.T."/>
            <person name="Goker M."/>
            <person name="Salamov A."/>
            <person name="Wisecaver J."/>
            <person name="Long T.M."/>
            <person name="Aerts A.L."/>
            <person name="Barry K."/>
            <person name="Choi C."/>
            <person name="Clum A."/>
            <person name="Coughlan A.Y."/>
            <person name="Deshpande S."/>
            <person name="Douglass A.P."/>
            <person name="Hanson S.J."/>
            <person name="Klenk H.-P."/>
            <person name="Labutti K."/>
            <person name="Lapidus A."/>
            <person name="Lindquist E."/>
            <person name="Lipzen A."/>
            <person name="Meier-Kolthoff J.P."/>
            <person name="Ohm R.A."/>
            <person name="Otillar R.P."/>
            <person name="Pangilinan J."/>
            <person name="Peng Y."/>
            <person name="Rokas A."/>
            <person name="Rosa C.A."/>
            <person name="Scheuner C."/>
            <person name="Sibirny A.A."/>
            <person name="Slot J.C."/>
            <person name="Stielow J.B."/>
            <person name="Sun H."/>
            <person name="Kurtzman C.P."/>
            <person name="Blackwell M."/>
            <person name="Grigoriev I.V."/>
            <person name="Jeffries T.W."/>
        </authorList>
    </citation>
    <scope>NUCLEOTIDE SEQUENCE [LARGE SCALE GENOMIC DNA]</scope>
    <source>
        <strain evidence="17">NRRL Y-2460</strain>
    </source>
</reference>
<evidence type="ECO:0000256" key="14">
    <source>
        <dbReference type="RuleBase" id="RU000722"/>
    </source>
</evidence>
<dbReference type="InterPro" id="IPR036736">
    <property type="entry name" value="ACP-like_sf"/>
</dbReference>
<evidence type="ECO:0000256" key="10">
    <source>
        <dbReference type="ARBA" id="ARBA00022982"/>
    </source>
</evidence>
<dbReference type="PROSITE" id="PS00012">
    <property type="entry name" value="PHOSPHOPANTETHEINE"/>
    <property type="match status" value="1"/>
</dbReference>
<dbReference type="HAMAP" id="MF_01217">
    <property type="entry name" value="Acyl_carrier"/>
    <property type="match status" value="1"/>
</dbReference>
<dbReference type="InterPro" id="IPR006162">
    <property type="entry name" value="Ppantetheine_attach_site"/>
</dbReference>
<keyword evidence="11" id="KW-0443">Lipid metabolism</keyword>
<evidence type="ECO:0000256" key="12">
    <source>
        <dbReference type="ARBA" id="ARBA00023128"/>
    </source>
</evidence>
<comment type="similarity">
    <text evidence="3">Belongs to the acyl carrier protein (ACP) family.</text>
</comment>
<keyword evidence="10" id="KW-0249">Electron transport</keyword>
<keyword evidence="17" id="KW-1185">Reference proteome</keyword>
<keyword evidence="7" id="KW-0597">Phosphoprotein</keyword>
<dbReference type="FunFam" id="1.10.1200.10:FF:000003">
    <property type="entry name" value="Acyl carrier protein"/>
    <property type="match status" value="1"/>
</dbReference>
<proteinExistence type="inferred from homology"/>
<evidence type="ECO:0000256" key="9">
    <source>
        <dbReference type="ARBA" id="ARBA00022946"/>
    </source>
</evidence>
<keyword evidence="4" id="KW-0813">Transport</keyword>
<evidence type="ECO:0000256" key="2">
    <source>
        <dbReference type="ARBA" id="ARBA00005194"/>
    </source>
</evidence>
<comment type="subcellular location">
    <subcellularLocation>
        <location evidence="1">Mitochondrion</location>
    </subcellularLocation>
</comment>
<evidence type="ECO:0000256" key="4">
    <source>
        <dbReference type="ARBA" id="ARBA00022448"/>
    </source>
</evidence>
<keyword evidence="5 14" id="KW-0596">Phosphopantetheine</keyword>
<name>A0A1E4TW03_PACTA</name>
<dbReference type="OrthoDB" id="448946at2759"/>
<sequence length="135" mass="15168">MLRSSLVRFARVGATRAPLKAPLTVSAKVPLSFPLKVPILYSYHRMYSSAPALTREIITERILELLEDYDNIKLPEKISVNANFKKDLGLDSLDQVEIIMEIENEFSIIIPDDKADEINTVKDAIDLIEAQPDAV</sequence>
<keyword evidence="6 14" id="KW-0444">Lipid biosynthesis</keyword>
<evidence type="ECO:0000259" key="15">
    <source>
        <dbReference type="PROSITE" id="PS50075"/>
    </source>
</evidence>
<evidence type="ECO:0000256" key="11">
    <source>
        <dbReference type="ARBA" id="ARBA00023098"/>
    </source>
</evidence>
<dbReference type="InterPro" id="IPR003231">
    <property type="entry name" value="ACP"/>
</dbReference>
<keyword evidence="9" id="KW-0809">Transit peptide</keyword>
<dbReference type="SUPFAM" id="SSF47336">
    <property type="entry name" value="ACP-like"/>
    <property type="match status" value="1"/>
</dbReference>
<dbReference type="InterPro" id="IPR009081">
    <property type="entry name" value="PP-bd_ACP"/>
</dbReference>
<comment type="pathway">
    <text evidence="2">Lipid metabolism; fatty acid biosynthesis.</text>
</comment>
<dbReference type="STRING" id="669874.A0A1E4TW03"/>
<dbReference type="NCBIfam" id="TIGR00517">
    <property type="entry name" value="acyl_carrier"/>
    <property type="match status" value="1"/>
</dbReference>
<evidence type="ECO:0000256" key="7">
    <source>
        <dbReference type="ARBA" id="ARBA00022553"/>
    </source>
</evidence>
<dbReference type="PANTHER" id="PTHR20863:SF28">
    <property type="entry name" value="ACYL CARRIER PROTEIN, MITOCHONDRIAL"/>
    <property type="match status" value="1"/>
</dbReference>
<evidence type="ECO:0000313" key="17">
    <source>
        <dbReference type="Proteomes" id="UP000094236"/>
    </source>
</evidence>
<evidence type="ECO:0000256" key="1">
    <source>
        <dbReference type="ARBA" id="ARBA00004173"/>
    </source>
</evidence>
<dbReference type="EMBL" id="KV454013">
    <property type="protein sequence ID" value="ODV95909.1"/>
    <property type="molecule type" value="Genomic_DNA"/>
</dbReference>
<evidence type="ECO:0000313" key="16">
    <source>
        <dbReference type="EMBL" id="ODV95909.1"/>
    </source>
</evidence>
<evidence type="ECO:0000256" key="5">
    <source>
        <dbReference type="ARBA" id="ARBA00022450"/>
    </source>
</evidence>
<evidence type="ECO:0000256" key="6">
    <source>
        <dbReference type="ARBA" id="ARBA00022516"/>
    </source>
</evidence>
<dbReference type="GO" id="GO:0000035">
    <property type="term" value="F:acyl binding"/>
    <property type="evidence" value="ECO:0007669"/>
    <property type="project" value="TreeGrafter"/>
</dbReference>
<gene>
    <name evidence="16" type="ORF">PACTADRAFT_49344</name>
</gene>
<keyword evidence="12" id="KW-0496">Mitochondrion</keyword>
<evidence type="ECO:0000256" key="8">
    <source>
        <dbReference type="ARBA" id="ARBA00022832"/>
    </source>
</evidence>
<dbReference type="Pfam" id="PF00550">
    <property type="entry name" value="PP-binding"/>
    <property type="match status" value="1"/>
</dbReference>
<dbReference type="Proteomes" id="UP000094236">
    <property type="component" value="Unassembled WGS sequence"/>
</dbReference>
<dbReference type="AlphaFoldDB" id="A0A1E4TW03"/>
<dbReference type="PANTHER" id="PTHR20863">
    <property type="entry name" value="ACYL CARRIER PROTEIN"/>
    <property type="match status" value="1"/>
</dbReference>